<comment type="subcellular location">
    <subcellularLocation>
        <location evidence="3">Cytoplasm</location>
    </subcellularLocation>
    <text evidence="3">The tmRNA-SmpB complex associates with stalled 70S ribosomes.</text>
</comment>
<evidence type="ECO:0000313" key="6">
    <source>
        <dbReference type="Proteomes" id="UP000523079"/>
    </source>
</evidence>
<gene>
    <name evidence="3" type="primary">smpB</name>
    <name evidence="5" type="ORF">FHX74_003393</name>
</gene>
<dbReference type="InterPro" id="IPR020081">
    <property type="entry name" value="SsrA-bd_prot_CS"/>
</dbReference>
<dbReference type="GO" id="GO:0003723">
    <property type="term" value="F:RNA binding"/>
    <property type="evidence" value="ECO:0007669"/>
    <property type="project" value="UniProtKB-UniRule"/>
</dbReference>
<dbReference type="Pfam" id="PF01668">
    <property type="entry name" value="SmpB"/>
    <property type="match status" value="1"/>
</dbReference>
<feature type="region of interest" description="Disordered" evidence="4">
    <location>
        <begin position="150"/>
        <end position="175"/>
    </location>
</feature>
<dbReference type="PANTHER" id="PTHR30308">
    <property type="entry name" value="TMRNA-BINDING COMPONENT OF TRANS-TRANSLATION TAGGING COMPLEX"/>
    <property type="match status" value="1"/>
</dbReference>
<dbReference type="CDD" id="cd09294">
    <property type="entry name" value="SmpB"/>
    <property type="match status" value="1"/>
</dbReference>
<keyword evidence="6" id="KW-1185">Reference proteome</keyword>
<dbReference type="InterPro" id="IPR023620">
    <property type="entry name" value="SmpB"/>
</dbReference>
<dbReference type="PANTHER" id="PTHR30308:SF2">
    <property type="entry name" value="SSRA-BINDING PROTEIN"/>
    <property type="match status" value="1"/>
</dbReference>
<evidence type="ECO:0000313" key="5">
    <source>
        <dbReference type="EMBL" id="MBA8795752.1"/>
    </source>
</evidence>
<dbReference type="PROSITE" id="PS01317">
    <property type="entry name" value="SSRP"/>
    <property type="match status" value="1"/>
</dbReference>
<dbReference type="EMBL" id="JACGWT010000006">
    <property type="protein sequence ID" value="MBA8795752.1"/>
    <property type="molecule type" value="Genomic_DNA"/>
</dbReference>
<evidence type="ECO:0000256" key="2">
    <source>
        <dbReference type="ARBA" id="ARBA00022884"/>
    </source>
</evidence>
<keyword evidence="1 3" id="KW-0963">Cytoplasm</keyword>
<dbReference type="GO" id="GO:0005829">
    <property type="term" value="C:cytosol"/>
    <property type="evidence" value="ECO:0007669"/>
    <property type="project" value="TreeGrafter"/>
</dbReference>
<comment type="function">
    <text evidence="3">Required for rescue of stalled ribosomes mediated by trans-translation. Binds to transfer-messenger RNA (tmRNA), required for stable association of tmRNA with ribosomes. tmRNA and SmpB together mimic tRNA shape, replacing the anticodon stem-loop with SmpB. tmRNA is encoded by the ssrA gene; the 2 termini fold to resemble tRNA(Ala) and it encodes a 'tag peptide', a short internal open reading frame. During trans-translation Ala-aminoacylated tmRNA acts like a tRNA, entering the A-site of stalled ribosomes, displacing the stalled mRNA. The ribosome then switches to translate the ORF on the tmRNA; the nascent peptide is terminated with the 'tag peptide' encoded by the tmRNA and targeted for degradation. The ribosome is freed to recommence translation, which seems to be the essential function of trans-translation.</text>
</comment>
<evidence type="ECO:0000256" key="4">
    <source>
        <dbReference type="SAM" id="MobiDB-lite"/>
    </source>
</evidence>
<sequence length="175" mass="19709">MSKAGYVIQNGKQKPKTKPEKGVRTTVAQNRRARHDYAIGDVYEAGIVLTGTEVKSLREGRASLADAFATVDDGEVWLRQAHIPEYSHGTWTNHTARRTRKLLLNRREIARLERELTSTGTTLVPLSLYFVDGYAKVELGVGTGKREYDKRQSIASRDARREAERALAARNRGER</sequence>
<feature type="region of interest" description="Disordered" evidence="4">
    <location>
        <begin position="1"/>
        <end position="26"/>
    </location>
</feature>
<name>A0A7W3IV00_9ACTN</name>
<dbReference type="NCBIfam" id="TIGR00086">
    <property type="entry name" value="smpB"/>
    <property type="match status" value="1"/>
</dbReference>
<reference evidence="5 6" key="1">
    <citation type="submission" date="2020-07" db="EMBL/GenBank/DDBJ databases">
        <title>Sequencing the genomes of 1000 actinobacteria strains.</title>
        <authorList>
            <person name="Klenk H.-P."/>
        </authorList>
    </citation>
    <scope>NUCLEOTIDE SEQUENCE [LARGE SCALE GENOMIC DNA]</scope>
    <source>
        <strain evidence="5 6">DSM 100723</strain>
    </source>
</reference>
<dbReference type="HAMAP" id="MF_00023">
    <property type="entry name" value="SmpB"/>
    <property type="match status" value="1"/>
</dbReference>
<dbReference type="InterPro" id="IPR000037">
    <property type="entry name" value="SsrA-bd_prot"/>
</dbReference>
<dbReference type="GO" id="GO:0070930">
    <property type="term" value="P:trans-translation-dependent protein tagging"/>
    <property type="evidence" value="ECO:0007669"/>
    <property type="project" value="TreeGrafter"/>
</dbReference>
<dbReference type="SUPFAM" id="SSF74982">
    <property type="entry name" value="Small protein B (SmpB)"/>
    <property type="match status" value="1"/>
</dbReference>
<protein>
    <recommendedName>
        <fullName evidence="3">SsrA-binding protein</fullName>
    </recommendedName>
    <alternativeName>
        <fullName evidence="3">Small protein B</fullName>
    </alternativeName>
</protein>
<evidence type="ECO:0000256" key="3">
    <source>
        <dbReference type="HAMAP-Rule" id="MF_00023"/>
    </source>
</evidence>
<dbReference type="RefSeq" id="WP_182561384.1">
    <property type="nucleotide sequence ID" value="NZ_JACGWT010000006.1"/>
</dbReference>
<accession>A0A7W3IV00</accession>
<dbReference type="Gene3D" id="2.40.280.10">
    <property type="match status" value="1"/>
</dbReference>
<dbReference type="AlphaFoldDB" id="A0A7W3IV00"/>
<comment type="caution">
    <text evidence="5">The sequence shown here is derived from an EMBL/GenBank/DDBJ whole genome shotgun (WGS) entry which is preliminary data.</text>
</comment>
<dbReference type="GO" id="GO:0070929">
    <property type="term" value="P:trans-translation"/>
    <property type="evidence" value="ECO:0007669"/>
    <property type="project" value="UniProtKB-UniRule"/>
</dbReference>
<dbReference type="NCBIfam" id="NF003843">
    <property type="entry name" value="PRK05422.1"/>
    <property type="match status" value="1"/>
</dbReference>
<proteinExistence type="inferred from homology"/>
<comment type="similarity">
    <text evidence="3">Belongs to the SmpB family.</text>
</comment>
<dbReference type="Proteomes" id="UP000523079">
    <property type="component" value="Unassembled WGS sequence"/>
</dbReference>
<organism evidence="5 6">
    <name type="scientific">Microlunatus kandeliicorticis</name>
    <dbReference type="NCBI Taxonomy" id="1759536"/>
    <lineage>
        <taxon>Bacteria</taxon>
        <taxon>Bacillati</taxon>
        <taxon>Actinomycetota</taxon>
        <taxon>Actinomycetes</taxon>
        <taxon>Propionibacteriales</taxon>
        <taxon>Propionibacteriaceae</taxon>
        <taxon>Microlunatus</taxon>
    </lineage>
</organism>
<evidence type="ECO:0000256" key="1">
    <source>
        <dbReference type="ARBA" id="ARBA00022490"/>
    </source>
</evidence>
<keyword evidence="2 3" id="KW-0694">RNA-binding</keyword>